<evidence type="ECO:0000313" key="2">
    <source>
        <dbReference type="Proteomes" id="UP000094329"/>
    </source>
</evidence>
<evidence type="ECO:0000313" key="1">
    <source>
        <dbReference type="EMBL" id="ODN41146.1"/>
    </source>
</evidence>
<dbReference type="EMBL" id="MDTU01000006">
    <property type="protein sequence ID" value="ODN41146.1"/>
    <property type="molecule type" value="Genomic_DNA"/>
</dbReference>
<name>A0ABX2ZWZ1_9GAMM</name>
<proteinExistence type="predicted"/>
<keyword evidence="2" id="KW-1185">Reference proteome</keyword>
<gene>
    <name evidence="1" type="ORF">BGC07_17890</name>
</gene>
<reference evidence="1 2" key="1">
    <citation type="submission" date="2016-08" db="EMBL/GenBank/DDBJ databases">
        <title>Draft genome sequence of Candidatus Piscirickettsia litoralis, from seawater.</title>
        <authorList>
            <person name="Wan X."/>
            <person name="Lee A.J."/>
            <person name="Hou S."/>
            <person name="Donachie S.P."/>
        </authorList>
    </citation>
    <scope>NUCLEOTIDE SEQUENCE [LARGE SCALE GENOMIC DNA]</scope>
    <source>
        <strain evidence="1 2">Y2</strain>
    </source>
</reference>
<sequence>MRIFKTKFFSKWAKKEALTDKDLSAAVVEIEQGLIDANLGGDVYKKRVSIQGKGKRGGARTVLAYKVENKAFFLFGYAKSVKANISSDELKIAKKLASEMLGSTESELKKLLKAGALIEVKYYG</sequence>
<protein>
    <recommendedName>
        <fullName evidence="3">Addiction module toxin RelE</fullName>
    </recommendedName>
</protein>
<dbReference type="Proteomes" id="UP000094329">
    <property type="component" value="Unassembled WGS sequence"/>
</dbReference>
<comment type="caution">
    <text evidence="1">The sequence shown here is derived from an EMBL/GenBank/DDBJ whole genome shotgun (WGS) entry which is preliminary data.</text>
</comment>
<dbReference type="Pfam" id="PF06296">
    <property type="entry name" value="RelE"/>
    <property type="match status" value="1"/>
</dbReference>
<dbReference type="PIRSF" id="PIRSF018634">
    <property type="entry name" value="UCP018634"/>
    <property type="match status" value="1"/>
</dbReference>
<dbReference type="InterPro" id="IPR009387">
    <property type="entry name" value="HigB-2"/>
</dbReference>
<accession>A0ABX2ZWZ1</accession>
<dbReference type="RefSeq" id="WP_069314419.1">
    <property type="nucleotide sequence ID" value="NZ_MDTU01000006.1"/>
</dbReference>
<evidence type="ECO:0008006" key="3">
    <source>
        <dbReference type="Google" id="ProtNLM"/>
    </source>
</evidence>
<organism evidence="1 2">
    <name type="scientific">Piscirickettsia litoralis</name>
    <dbReference type="NCBI Taxonomy" id="1891921"/>
    <lineage>
        <taxon>Bacteria</taxon>
        <taxon>Pseudomonadati</taxon>
        <taxon>Pseudomonadota</taxon>
        <taxon>Gammaproteobacteria</taxon>
        <taxon>Thiotrichales</taxon>
        <taxon>Piscirickettsiaceae</taxon>
        <taxon>Piscirickettsia</taxon>
    </lineage>
</organism>